<dbReference type="PANTHER" id="PTHR13363">
    <property type="entry name" value="RING FINGER AND SRY DOMAIN-CONTAINING"/>
    <property type="match status" value="1"/>
</dbReference>
<keyword evidence="1" id="KW-0479">Metal-binding</keyword>
<dbReference type="SMART" id="SM00449">
    <property type="entry name" value="SPRY"/>
    <property type="match status" value="1"/>
</dbReference>
<feature type="region of interest" description="Disordered" evidence="4">
    <location>
        <begin position="590"/>
        <end position="715"/>
    </location>
</feature>
<name>A0ABR2YV76_9CHLO</name>
<evidence type="ECO:0000259" key="5">
    <source>
        <dbReference type="PROSITE" id="PS50188"/>
    </source>
</evidence>
<dbReference type="Pfam" id="PF00622">
    <property type="entry name" value="SPRY"/>
    <property type="match status" value="1"/>
</dbReference>
<keyword evidence="2" id="KW-0863">Zinc-finger</keyword>
<dbReference type="InterPro" id="IPR013083">
    <property type="entry name" value="Znf_RING/FYVE/PHD"/>
</dbReference>
<evidence type="ECO:0008006" key="9">
    <source>
        <dbReference type="Google" id="ProtNLM"/>
    </source>
</evidence>
<dbReference type="SUPFAM" id="SSF57850">
    <property type="entry name" value="RING/U-box"/>
    <property type="match status" value="1"/>
</dbReference>
<dbReference type="PROSITE" id="PS50188">
    <property type="entry name" value="B302_SPRY"/>
    <property type="match status" value="1"/>
</dbReference>
<accession>A0ABR2YV76</accession>
<dbReference type="Gene3D" id="2.60.120.920">
    <property type="match status" value="1"/>
</dbReference>
<evidence type="ECO:0000256" key="4">
    <source>
        <dbReference type="SAM" id="MobiDB-lite"/>
    </source>
</evidence>
<keyword evidence="3" id="KW-0862">Zinc</keyword>
<dbReference type="Proteomes" id="UP001491310">
    <property type="component" value="Unassembled WGS sequence"/>
</dbReference>
<evidence type="ECO:0000256" key="1">
    <source>
        <dbReference type="ARBA" id="ARBA00022723"/>
    </source>
</evidence>
<evidence type="ECO:0000256" key="2">
    <source>
        <dbReference type="ARBA" id="ARBA00022771"/>
    </source>
</evidence>
<dbReference type="InterPro" id="IPR057987">
    <property type="entry name" value="TPR_RNF123/RKP"/>
</dbReference>
<dbReference type="InterPro" id="IPR003613">
    <property type="entry name" value="Ubox_domain"/>
</dbReference>
<feature type="compositionally biased region" description="Low complexity" evidence="4">
    <location>
        <begin position="619"/>
        <end position="638"/>
    </location>
</feature>
<dbReference type="InterPro" id="IPR001870">
    <property type="entry name" value="B30.2/SPRY"/>
</dbReference>
<dbReference type="InterPro" id="IPR003877">
    <property type="entry name" value="SPRY_dom"/>
</dbReference>
<dbReference type="SMART" id="SM00504">
    <property type="entry name" value="Ubox"/>
    <property type="match status" value="1"/>
</dbReference>
<dbReference type="SUPFAM" id="SSF49899">
    <property type="entry name" value="Concanavalin A-like lectins/glucanases"/>
    <property type="match status" value="1"/>
</dbReference>
<evidence type="ECO:0000313" key="8">
    <source>
        <dbReference type="Proteomes" id="UP001491310"/>
    </source>
</evidence>
<gene>
    <name evidence="7" type="ORF">WJX75_007046</name>
</gene>
<keyword evidence="8" id="KW-1185">Reference proteome</keyword>
<feature type="domain" description="B30.2/SPRY" evidence="5">
    <location>
        <begin position="29"/>
        <end position="219"/>
    </location>
</feature>
<sequence length="1298" mass="140631">MAGFASRVCASRDIKHALRDVLGCDAIRSGGDDYDLAGTLQRKLGSLSFRGTPYQGGCCHTCEVDIRQGFVSGDLRIEGRSVESCSNFSSLRASTSVANQGKWMFEVTLGTSGIMQLGWATRSCQFSNEEGVGDSMDSYSFDGKRVRKWNISCLPYGQDWAHGDVIGCGIDLDGLTVSFWRNGIDLGTAFQNIRRLPYFPAASLSYGERCEFNFGSRPFAHPTEDYQPLVRPPAHRTGAAYLLGCFRTLTAAQLAYKRSCKRGTWAVLSESGILKQLLLDLGGLLGPMLGDEYVVMEVFLPFLLSLVEEPAMASDGALFLAVNLMRSHIASSEMRAGLLHVLDCLSWRCRTASCMHAVPAGRCGLQGWLDLVTALMRIPAVRDVWLAAPAWKAAFEGFLAVKPPSARDLGGCVPFVHWPDAEKLGMDVVSKEHYKRGSRDLQSALAAVYDRHSELCAILLATPGADTWGRQDVPNRLTELVQHLVRKNRGTNRNVPPPGLSDSSVLVSAFFMLLRVLRPYLEGRTSGDGGLSTFPAGAMFLQGVGSRHLDPYSGAGRLGGALSHLEKTFKPDAAMLSATLPVALVQPQPEVSAAASPHPGPPTPGQLTPRQPRGLERCASQASASSTSCSGSSMVSSRDSSESSECGRMDACPADGPQQATRKRLHVHSYAAGDQPGGLHDHPRGATPPPSALSWTGAAPAAPTPEPLQHAWSAPDALPGSFPAVGAPLAHARQPLALTGREAACLLDALLRLYHLGMVGAFRCASFQQQTATQAQQHVEELKHQLQGMDNDDEELLKWAKSMKSWQRVLVDSARFAAWHNACLFGARGMEGLLVLGTYTARLLSVLSEHRVLFAYVPELYLEALLDGFHAVRSRPHVSKSPMFATCADALVPFLARRFRDEAIVGPDLREMMLQTVSLLLQTKAFVAKFEESQDARAHLVEGLLEAFNGRDWVPVSSILSRLTSSNAFGASLARAAASSSIIFQASLVHISEARPDLCESFLNRLFAMLNWTLTEFTVSAQELGEGAETQSSSEEALKRRCIVMLELAATLARVLEFVTARMSRLFLAGPPLNMARLTETACFVVAHLAAPTAAASAICAVLASRFPAAQNAKRAVLLAPVLGMLLNVWQSEREARSRRSAFSAAAADGVERQSLVAALHAVGFGGYAGCIAARTVKALAAEEFPSDALWLDRCSQLDPLATALQGFMRQQRSRQGEESSDEDVPDEFIDPIMMITMTDPVLLPDSRTAIDRSTAVRHLLSSATDPFTRAPLSLEELQDDLALRMRIDSWRAKRRKS</sequence>
<organism evidence="7 8">
    <name type="scientific">Coccomyxa subellipsoidea</name>
    <dbReference type="NCBI Taxonomy" id="248742"/>
    <lineage>
        <taxon>Eukaryota</taxon>
        <taxon>Viridiplantae</taxon>
        <taxon>Chlorophyta</taxon>
        <taxon>core chlorophytes</taxon>
        <taxon>Trebouxiophyceae</taxon>
        <taxon>Trebouxiophyceae incertae sedis</taxon>
        <taxon>Coccomyxaceae</taxon>
        <taxon>Coccomyxa</taxon>
    </lineage>
</organism>
<dbReference type="Pfam" id="PF25576">
    <property type="entry name" value="TPR_RNF123"/>
    <property type="match status" value="1"/>
</dbReference>
<evidence type="ECO:0000313" key="7">
    <source>
        <dbReference type="EMBL" id="KAK9915280.1"/>
    </source>
</evidence>
<dbReference type="Gene3D" id="3.30.40.10">
    <property type="entry name" value="Zinc/RING finger domain, C3HC4 (zinc finger)"/>
    <property type="match status" value="1"/>
</dbReference>
<dbReference type="Pfam" id="PF04564">
    <property type="entry name" value="U-box"/>
    <property type="match status" value="1"/>
</dbReference>
<protein>
    <recommendedName>
        <fullName evidence="9">U-box domain-containing protein</fullName>
    </recommendedName>
</protein>
<evidence type="ECO:0000256" key="3">
    <source>
        <dbReference type="ARBA" id="ARBA00022833"/>
    </source>
</evidence>
<feature type="domain" description="U-box" evidence="6">
    <location>
        <begin position="1224"/>
        <end position="1298"/>
    </location>
</feature>
<dbReference type="InterPro" id="IPR013320">
    <property type="entry name" value="ConA-like_dom_sf"/>
</dbReference>
<dbReference type="InterPro" id="IPR043136">
    <property type="entry name" value="B30.2/SPRY_sf"/>
</dbReference>
<dbReference type="PROSITE" id="PS51698">
    <property type="entry name" value="U_BOX"/>
    <property type="match status" value="1"/>
</dbReference>
<dbReference type="InterPro" id="IPR045129">
    <property type="entry name" value="RNF123/RKP/RSPRY1"/>
</dbReference>
<evidence type="ECO:0000259" key="6">
    <source>
        <dbReference type="PROSITE" id="PS51698"/>
    </source>
</evidence>
<reference evidence="7 8" key="1">
    <citation type="journal article" date="2024" name="Nat. Commun.">
        <title>Phylogenomics reveals the evolutionary origins of lichenization in chlorophyte algae.</title>
        <authorList>
            <person name="Puginier C."/>
            <person name="Libourel C."/>
            <person name="Otte J."/>
            <person name="Skaloud P."/>
            <person name="Haon M."/>
            <person name="Grisel S."/>
            <person name="Petersen M."/>
            <person name="Berrin J.G."/>
            <person name="Delaux P.M."/>
            <person name="Dal Grande F."/>
            <person name="Keller J."/>
        </authorList>
    </citation>
    <scope>NUCLEOTIDE SEQUENCE [LARGE SCALE GENOMIC DNA]</scope>
    <source>
        <strain evidence="7 8">SAG 216-7</strain>
    </source>
</reference>
<comment type="caution">
    <text evidence="7">The sequence shown here is derived from an EMBL/GenBank/DDBJ whole genome shotgun (WGS) entry which is preliminary data.</text>
</comment>
<dbReference type="PANTHER" id="PTHR13363:SF5">
    <property type="entry name" value="E3 UBIQUITIN-PROTEIN LIGASE RNF123"/>
    <property type="match status" value="1"/>
</dbReference>
<proteinExistence type="predicted"/>
<feature type="compositionally biased region" description="Basic and acidic residues" evidence="4">
    <location>
        <begin position="639"/>
        <end position="648"/>
    </location>
</feature>
<dbReference type="EMBL" id="JALJOT010000005">
    <property type="protein sequence ID" value="KAK9915280.1"/>
    <property type="molecule type" value="Genomic_DNA"/>
</dbReference>